<dbReference type="EMBL" id="PGTN01000202">
    <property type="protein sequence ID" value="PJF46449.1"/>
    <property type="molecule type" value="Genomic_DNA"/>
</dbReference>
<organism evidence="2 3">
    <name type="scientific">Candidatus Thermofonsia Clade 3 bacterium</name>
    <dbReference type="NCBI Taxonomy" id="2364212"/>
    <lineage>
        <taxon>Bacteria</taxon>
        <taxon>Bacillati</taxon>
        <taxon>Chloroflexota</taxon>
        <taxon>Candidatus Thermofontia</taxon>
        <taxon>Candidatus Thermofonsia Clade 3</taxon>
    </lineage>
</organism>
<evidence type="ECO:0000313" key="3">
    <source>
        <dbReference type="Proteomes" id="UP000230790"/>
    </source>
</evidence>
<evidence type="ECO:0008006" key="4">
    <source>
        <dbReference type="Google" id="ProtNLM"/>
    </source>
</evidence>
<evidence type="ECO:0000313" key="2">
    <source>
        <dbReference type="EMBL" id="PJF46449.1"/>
    </source>
</evidence>
<gene>
    <name evidence="2" type="ORF">CUN48_13755</name>
</gene>
<sequence>MTTITFDTLRFAERLEKAGVPREQAAAIAEAQKEALSEALDTALATKNDIQDLRQDVAKMAGDLKGEMTALRGEMTTIKWMMGVLVALAIANFAKQFF</sequence>
<proteinExistence type="predicted"/>
<dbReference type="Proteomes" id="UP000230790">
    <property type="component" value="Unassembled WGS sequence"/>
</dbReference>
<evidence type="ECO:0000256" key="1">
    <source>
        <dbReference type="SAM" id="Coils"/>
    </source>
</evidence>
<reference evidence="2 3" key="1">
    <citation type="submission" date="2017-11" db="EMBL/GenBank/DDBJ databases">
        <title>Evolution of Phototrophy in the Chloroflexi Phylum Driven by Horizontal Gene Transfer.</title>
        <authorList>
            <person name="Ward L.M."/>
            <person name="Hemp J."/>
            <person name="Shih P.M."/>
            <person name="Mcglynn S.E."/>
            <person name="Fischer W."/>
        </authorList>
    </citation>
    <scope>NUCLEOTIDE SEQUENCE [LARGE SCALE GENOMIC DNA]</scope>
    <source>
        <strain evidence="2">JP3_7</strain>
    </source>
</reference>
<protein>
    <recommendedName>
        <fullName evidence="4">DUF1640 domain-containing protein</fullName>
    </recommendedName>
</protein>
<dbReference type="Gene3D" id="1.20.5.340">
    <property type="match status" value="1"/>
</dbReference>
<name>A0A2M8Q9G7_9CHLR</name>
<dbReference type="AlphaFoldDB" id="A0A2M8Q9G7"/>
<feature type="coiled-coil region" evidence="1">
    <location>
        <begin position="26"/>
        <end position="56"/>
    </location>
</feature>
<keyword evidence="1" id="KW-0175">Coiled coil</keyword>
<comment type="caution">
    <text evidence="2">The sequence shown here is derived from an EMBL/GenBank/DDBJ whole genome shotgun (WGS) entry which is preliminary data.</text>
</comment>
<accession>A0A2M8Q9G7</accession>